<dbReference type="EMBL" id="CP013002">
    <property type="protein sequence ID" value="ALL14097.1"/>
    <property type="molecule type" value="Genomic_DNA"/>
</dbReference>
<evidence type="ECO:0000313" key="3">
    <source>
        <dbReference type="Proteomes" id="UP000056905"/>
    </source>
</evidence>
<keyword evidence="1" id="KW-0812">Transmembrane</keyword>
<keyword evidence="1" id="KW-0472">Membrane</keyword>
<dbReference type="RefSeq" id="WP_062148054.1">
    <property type="nucleotide sequence ID" value="NZ_JBHSET010000001.1"/>
</dbReference>
<evidence type="ECO:0000256" key="1">
    <source>
        <dbReference type="SAM" id="Phobius"/>
    </source>
</evidence>
<name>A0A0P0P0X2_9CAUL</name>
<accession>A0A0P0P0X2</accession>
<dbReference type="OrthoDB" id="8926562at2"/>
<dbReference type="AlphaFoldDB" id="A0A0P0P0X2"/>
<gene>
    <name evidence="2" type="ORF">AQ619_12525</name>
</gene>
<sequence>MLSSATYRRVFMASAWYDIAITGVFATPWTLALLYTLFGNIHASLGLRPLQPLPPEGVLFANFLGSVVIVWAVLRLRSGMVWMGRYDAATRFMFSAAMIHALASGASPLLWGFLVIELGFGILQLLPSERTAPQIPA</sequence>
<dbReference type="Proteomes" id="UP000056905">
    <property type="component" value="Chromosome"/>
</dbReference>
<keyword evidence="1" id="KW-1133">Transmembrane helix</keyword>
<reference evidence="2 3" key="1">
    <citation type="submission" date="2015-10" db="EMBL/GenBank/DDBJ databases">
        <title>Conservation of the essential genome among Caulobacter and Brevundimonas species.</title>
        <authorList>
            <person name="Scott D."/>
            <person name="Ely B."/>
        </authorList>
    </citation>
    <scope>NUCLEOTIDE SEQUENCE [LARGE SCALE GENOMIC DNA]</scope>
    <source>
        <strain evidence="2 3">CB4</strain>
    </source>
</reference>
<feature type="transmembrane region" description="Helical" evidence="1">
    <location>
        <begin position="15"/>
        <end position="38"/>
    </location>
</feature>
<proteinExistence type="predicted"/>
<organism evidence="2 3">
    <name type="scientific">Caulobacter henricii</name>
    <dbReference type="NCBI Taxonomy" id="69395"/>
    <lineage>
        <taxon>Bacteria</taxon>
        <taxon>Pseudomonadati</taxon>
        <taxon>Pseudomonadota</taxon>
        <taxon>Alphaproteobacteria</taxon>
        <taxon>Caulobacterales</taxon>
        <taxon>Caulobacteraceae</taxon>
        <taxon>Caulobacter</taxon>
    </lineage>
</organism>
<keyword evidence="3" id="KW-1185">Reference proteome</keyword>
<protein>
    <submittedName>
        <fullName evidence="2">Uncharacterized protein</fullName>
    </submittedName>
</protein>
<dbReference type="KEGG" id="chq:AQ619_12525"/>
<evidence type="ECO:0000313" key="2">
    <source>
        <dbReference type="EMBL" id="ALL14097.1"/>
    </source>
</evidence>
<feature type="transmembrane region" description="Helical" evidence="1">
    <location>
        <begin position="58"/>
        <end position="74"/>
    </location>
</feature>